<gene>
    <name evidence="2" type="ORF">SAMN05192573_107119</name>
</gene>
<feature type="compositionally biased region" description="Basic and acidic residues" evidence="1">
    <location>
        <begin position="1"/>
        <end position="10"/>
    </location>
</feature>
<name>A0A1G8A7W8_9SPHI</name>
<dbReference type="EMBL" id="FNCG01000007">
    <property type="protein sequence ID" value="SDH17042.1"/>
    <property type="molecule type" value="Genomic_DNA"/>
</dbReference>
<proteinExistence type="predicted"/>
<protein>
    <submittedName>
        <fullName evidence="2">Uncharacterized protein</fullName>
    </submittedName>
</protein>
<dbReference type="STRING" id="551996.SAMN05192573_107119"/>
<accession>A0A1G8A7W8</accession>
<keyword evidence="3" id="KW-1185">Reference proteome</keyword>
<sequence>MGLERFKPAQEQDYETALAESQKQPQAGPLDNEMNIYAIDLGNSADEASWWFCRHLLGRAFHSK</sequence>
<dbReference type="Proteomes" id="UP000199705">
    <property type="component" value="Unassembled WGS sequence"/>
</dbReference>
<dbReference type="AlphaFoldDB" id="A0A1G8A7W8"/>
<feature type="region of interest" description="Disordered" evidence="1">
    <location>
        <begin position="1"/>
        <end position="31"/>
    </location>
</feature>
<evidence type="ECO:0000256" key="1">
    <source>
        <dbReference type="SAM" id="MobiDB-lite"/>
    </source>
</evidence>
<evidence type="ECO:0000313" key="2">
    <source>
        <dbReference type="EMBL" id="SDH17042.1"/>
    </source>
</evidence>
<evidence type="ECO:0000313" key="3">
    <source>
        <dbReference type="Proteomes" id="UP000199705"/>
    </source>
</evidence>
<reference evidence="3" key="1">
    <citation type="submission" date="2016-10" db="EMBL/GenBank/DDBJ databases">
        <authorList>
            <person name="Varghese N."/>
            <person name="Submissions S."/>
        </authorList>
    </citation>
    <scope>NUCLEOTIDE SEQUENCE [LARGE SCALE GENOMIC DNA]</scope>
    <source>
        <strain evidence="3">Gh-67</strain>
    </source>
</reference>
<organism evidence="2 3">
    <name type="scientific">Mucilaginibacter gossypii</name>
    <dbReference type="NCBI Taxonomy" id="551996"/>
    <lineage>
        <taxon>Bacteria</taxon>
        <taxon>Pseudomonadati</taxon>
        <taxon>Bacteroidota</taxon>
        <taxon>Sphingobacteriia</taxon>
        <taxon>Sphingobacteriales</taxon>
        <taxon>Sphingobacteriaceae</taxon>
        <taxon>Mucilaginibacter</taxon>
    </lineage>
</organism>
<dbReference type="RefSeq" id="WP_091168677.1">
    <property type="nucleotide sequence ID" value="NZ_FNCG01000007.1"/>
</dbReference>